<reference evidence="1 2" key="1">
    <citation type="journal article" date="2019" name="Nat. Ecol. Evol.">
        <title>Megaphylogeny resolves global patterns of mushroom evolution.</title>
        <authorList>
            <person name="Varga T."/>
            <person name="Krizsan K."/>
            <person name="Foldi C."/>
            <person name="Dima B."/>
            <person name="Sanchez-Garcia M."/>
            <person name="Sanchez-Ramirez S."/>
            <person name="Szollosi G.J."/>
            <person name="Szarkandi J.G."/>
            <person name="Papp V."/>
            <person name="Albert L."/>
            <person name="Andreopoulos W."/>
            <person name="Angelini C."/>
            <person name="Antonin V."/>
            <person name="Barry K.W."/>
            <person name="Bougher N.L."/>
            <person name="Buchanan P."/>
            <person name="Buyck B."/>
            <person name="Bense V."/>
            <person name="Catcheside P."/>
            <person name="Chovatia M."/>
            <person name="Cooper J."/>
            <person name="Damon W."/>
            <person name="Desjardin D."/>
            <person name="Finy P."/>
            <person name="Geml J."/>
            <person name="Haridas S."/>
            <person name="Hughes K."/>
            <person name="Justo A."/>
            <person name="Karasinski D."/>
            <person name="Kautmanova I."/>
            <person name="Kiss B."/>
            <person name="Kocsube S."/>
            <person name="Kotiranta H."/>
            <person name="LaButti K.M."/>
            <person name="Lechner B.E."/>
            <person name="Liimatainen K."/>
            <person name="Lipzen A."/>
            <person name="Lukacs Z."/>
            <person name="Mihaltcheva S."/>
            <person name="Morgado L.N."/>
            <person name="Niskanen T."/>
            <person name="Noordeloos M.E."/>
            <person name="Ohm R.A."/>
            <person name="Ortiz-Santana B."/>
            <person name="Ovrebo C."/>
            <person name="Racz N."/>
            <person name="Riley R."/>
            <person name="Savchenko A."/>
            <person name="Shiryaev A."/>
            <person name="Soop K."/>
            <person name="Spirin V."/>
            <person name="Szebenyi C."/>
            <person name="Tomsovsky M."/>
            <person name="Tulloss R.E."/>
            <person name="Uehling J."/>
            <person name="Grigoriev I.V."/>
            <person name="Vagvolgyi C."/>
            <person name="Papp T."/>
            <person name="Martin F.M."/>
            <person name="Miettinen O."/>
            <person name="Hibbett D.S."/>
            <person name="Nagy L.G."/>
        </authorList>
    </citation>
    <scope>NUCLEOTIDE SEQUENCE [LARGE SCALE GENOMIC DNA]</scope>
    <source>
        <strain evidence="1 2">FP101781</strain>
    </source>
</reference>
<sequence>MIRLSTTSICPCRRVYSSLTPNAGRVDHDLPDCVSFCAARSAESCSWARNAEKSTTLPCCPAIALALWTIAPTLAFLGRLQLSG</sequence>
<dbReference type="EMBL" id="QPFP01000044">
    <property type="protein sequence ID" value="TEB26959.1"/>
    <property type="molecule type" value="Genomic_DNA"/>
</dbReference>
<dbReference type="AlphaFoldDB" id="A0A4Y7T0C3"/>
<organism evidence="1 2">
    <name type="scientific">Coprinellus micaceus</name>
    <name type="common">Glistening ink-cap mushroom</name>
    <name type="synonym">Coprinus micaceus</name>
    <dbReference type="NCBI Taxonomy" id="71717"/>
    <lineage>
        <taxon>Eukaryota</taxon>
        <taxon>Fungi</taxon>
        <taxon>Dikarya</taxon>
        <taxon>Basidiomycota</taxon>
        <taxon>Agaricomycotina</taxon>
        <taxon>Agaricomycetes</taxon>
        <taxon>Agaricomycetidae</taxon>
        <taxon>Agaricales</taxon>
        <taxon>Agaricineae</taxon>
        <taxon>Psathyrellaceae</taxon>
        <taxon>Coprinellus</taxon>
    </lineage>
</organism>
<gene>
    <name evidence="1" type="ORF">FA13DRAFT_986298</name>
</gene>
<accession>A0A4Y7T0C3</accession>
<dbReference type="Proteomes" id="UP000298030">
    <property type="component" value="Unassembled WGS sequence"/>
</dbReference>
<protein>
    <submittedName>
        <fullName evidence="1">Uncharacterized protein</fullName>
    </submittedName>
</protein>
<name>A0A4Y7T0C3_COPMI</name>
<comment type="caution">
    <text evidence="1">The sequence shown here is derived from an EMBL/GenBank/DDBJ whole genome shotgun (WGS) entry which is preliminary data.</text>
</comment>
<evidence type="ECO:0000313" key="2">
    <source>
        <dbReference type="Proteomes" id="UP000298030"/>
    </source>
</evidence>
<keyword evidence="2" id="KW-1185">Reference proteome</keyword>
<proteinExistence type="predicted"/>
<evidence type="ECO:0000313" key="1">
    <source>
        <dbReference type="EMBL" id="TEB26959.1"/>
    </source>
</evidence>